<dbReference type="STRING" id="767434.Fraau_0473"/>
<keyword evidence="4 5" id="KW-0472">Membrane</keyword>
<dbReference type="Proteomes" id="UP000005234">
    <property type="component" value="Chromosome"/>
</dbReference>
<dbReference type="PANTHER" id="PTHR33507">
    <property type="entry name" value="INNER MEMBRANE PROTEIN YBBJ"/>
    <property type="match status" value="1"/>
</dbReference>
<evidence type="ECO:0000256" key="2">
    <source>
        <dbReference type="ARBA" id="ARBA00022692"/>
    </source>
</evidence>
<dbReference type="InterPro" id="IPR012340">
    <property type="entry name" value="NA-bd_OB-fold"/>
</dbReference>
<protein>
    <submittedName>
        <fullName evidence="7">Membrane protein implicated in regulation of membrane protease activity</fullName>
    </submittedName>
</protein>
<sequence>MTGMAAHHLWWLAAVLLLAMEVVFSGYFLLWIAVGAAATGLLSACWPSLGWAGQVAGFVVLAFAACGFYARWRARRHGPRSAMLLNRRGEQMLGRDGVLAEAIVQGRGRMRIGDSLWPVQGPDLPAGTRVRVTAVQGIMPQVVPATGTASPDVS</sequence>
<name>H8L4C7_FRAAD</name>
<keyword evidence="2 5" id="KW-0812">Transmembrane</keyword>
<proteinExistence type="predicted"/>
<evidence type="ECO:0000256" key="1">
    <source>
        <dbReference type="ARBA" id="ARBA00004141"/>
    </source>
</evidence>
<keyword evidence="7" id="KW-0645">Protease</keyword>
<reference evidence="7" key="1">
    <citation type="submission" date="2012-02" db="EMBL/GenBank/DDBJ databases">
        <title>The complete genome of Frateuria aurantia DSM 6220.</title>
        <authorList>
            <consortium name="US DOE Joint Genome Institute (JGI-PGF)"/>
            <person name="Lucas S."/>
            <person name="Copeland A."/>
            <person name="Lapidus A."/>
            <person name="Glavina del Rio T."/>
            <person name="Dalin E."/>
            <person name="Tice H."/>
            <person name="Bruce D."/>
            <person name="Goodwin L."/>
            <person name="Pitluck S."/>
            <person name="Peters L."/>
            <person name="Ovchinnikova G."/>
            <person name="Teshima H."/>
            <person name="Kyrpides N."/>
            <person name="Mavromatis K."/>
            <person name="Ivanova N."/>
            <person name="Brettin T."/>
            <person name="Detter J.C."/>
            <person name="Han C."/>
            <person name="Larimer F."/>
            <person name="Land M."/>
            <person name="Hauser L."/>
            <person name="Markowitz V."/>
            <person name="Cheng J.-F."/>
            <person name="Hugenholtz P."/>
            <person name="Woyke T."/>
            <person name="Wu D."/>
            <person name="Brambilla E."/>
            <person name="Klenk H.-P."/>
            <person name="Eisen J.A."/>
        </authorList>
    </citation>
    <scope>NUCLEOTIDE SEQUENCE</scope>
    <source>
        <strain evidence="7">DSM 6220</strain>
    </source>
</reference>
<comment type="subcellular location">
    <subcellularLocation>
        <location evidence="1">Membrane</location>
        <topology evidence="1">Multi-pass membrane protein</topology>
    </subcellularLocation>
</comment>
<evidence type="ECO:0000259" key="6">
    <source>
        <dbReference type="Pfam" id="PF01957"/>
    </source>
</evidence>
<feature type="domain" description="NfeD-like C-terminal" evidence="6">
    <location>
        <begin position="90"/>
        <end position="142"/>
    </location>
</feature>
<feature type="transmembrane region" description="Helical" evidence="5">
    <location>
        <begin position="51"/>
        <end position="70"/>
    </location>
</feature>
<keyword evidence="3 5" id="KW-1133">Transmembrane helix</keyword>
<dbReference type="GO" id="GO:0006508">
    <property type="term" value="P:proteolysis"/>
    <property type="evidence" value="ECO:0007669"/>
    <property type="project" value="UniProtKB-KW"/>
</dbReference>
<feature type="transmembrane region" description="Helical" evidence="5">
    <location>
        <begin position="9"/>
        <end position="31"/>
    </location>
</feature>
<accession>H8L4C7</accession>
<dbReference type="GO" id="GO:0008233">
    <property type="term" value="F:peptidase activity"/>
    <property type="evidence" value="ECO:0007669"/>
    <property type="project" value="UniProtKB-KW"/>
</dbReference>
<dbReference type="AlphaFoldDB" id="H8L4C7"/>
<dbReference type="InterPro" id="IPR002810">
    <property type="entry name" value="NfeD-like_C"/>
</dbReference>
<keyword evidence="8" id="KW-1185">Reference proteome</keyword>
<keyword evidence="7" id="KW-0378">Hydrolase</keyword>
<dbReference type="RefSeq" id="WP_014401966.1">
    <property type="nucleotide sequence ID" value="NC_017033.1"/>
</dbReference>
<dbReference type="EMBL" id="CP003350">
    <property type="protein sequence ID" value="AFC84960.1"/>
    <property type="molecule type" value="Genomic_DNA"/>
</dbReference>
<dbReference type="OrthoDB" id="9810336at2"/>
<dbReference type="eggNOG" id="COG1585">
    <property type="taxonomic scope" value="Bacteria"/>
</dbReference>
<dbReference type="InterPro" id="IPR052165">
    <property type="entry name" value="Membrane_assoc_protease"/>
</dbReference>
<evidence type="ECO:0000256" key="5">
    <source>
        <dbReference type="SAM" id="Phobius"/>
    </source>
</evidence>
<evidence type="ECO:0000313" key="7">
    <source>
        <dbReference type="EMBL" id="AFC84960.1"/>
    </source>
</evidence>
<organism evidence="7 8">
    <name type="scientific">Frateuria aurantia (strain ATCC 33424 / DSM 6220 / KCTC 2777 / LMG 1558 / NBRC 3245 / NCIMB 13370)</name>
    <name type="common">Acetobacter aurantius</name>
    <dbReference type="NCBI Taxonomy" id="767434"/>
    <lineage>
        <taxon>Bacteria</taxon>
        <taxon>Pseudomonadati</taxon>
        <taxon>Pseudomonadota</taxon>
        <taxon>Gammaproteobacteria</taxon>
        <taxon>Lysobacterales</taxon>
        <taxon>Rhodanobacteraceae</taxon>
        <taxon>Frateuria</taxon>
    </lineage>
</organism>
<dbReference type="HOGENOM" id="CLU_116732_4_3_6"/>
<evidence type="ECO:0000313" key="8">
    <source>
        <dbReference type="Proteomes" id="UP000005234"/>
    </source>
</evidence>
<dbReference type="Gene3D" id="2.40.50.140">
    <property type="entry name" value="Nucleic acid-binding proteins"/>
    <property type="match status" value="1"/>
</dbReference>
<dbReference type="Pfam" id="PF01957">
    <property type="entry name" value="NfeD"/>
    <property type="match status" value="1"/>
</dbReference>
<evidence type="ECO:0000256" key="3">
    <source>
        <dbReference type="ARBA" id="ARBA00022989"/>
    </source>
</evidence>
<dbReference type="PANTHER" id="PTHR33507:SF3">
    <property type="entry name" value="INNER MEMBRANE PROTEIN YBBJ"/>
    <property type="match status" value="1"/>
</dbReference>
<gene>
    <name evidence="7" type="ordered locus">Fraau_0473</name>
</gene>
<dbReference type="KEGG" id="fau:Fraau_0473"/>
<evidence type="ECO:0000256" key="4">
    <source>
        <dbReference type="ARBA" id="ARBA00023136"/>
    </source>
</evidence>
<dbReference type="GO" id="GO:0005886">
    <property type="term" value="C:plasma membrane"/>
    <property type="evidence" value="ECO:0007669"/>
    <property type="project" value="TreeGrafter"/>
</dbReference>